<protein>
    <submittedName>
        <fullName evidence="1">Uncharacterized protein</fullName>
    </submittedName>
</protein>
<dbReference type="VEuPathDB" id="VectorBase:GAUT020318"/>
<accession>A0A1A9UZ07</accession>
<sequence>MLLKMGKPKISIVSQYEMQILKEKDRKGMVFRPSQSEVDEYRAEFWLRENLQECIGGKGLKILLLLICLQQQVQ</sequence>
<organism evidence="1 2">
    <name type="scientific">Glossina austeni</name>
    <name type="common">Savannah tsetse fly</name>
    <dbReference type="NCBI Taxonomy" id="7395"/>
    <lineage>
        <taxon>Eukaryota</taxon>
        <taxon>Metazoa</taxon>
        <taxon>Ecdysozoa</taxon>
        <taxon>Arthropoda</taxon>
        <taxon>Hexapoda</taxon>
        <taxon>Insecta</taxon>
        <taxon>Pterygota</taxon>
        <taxon>Neoptera</taxon>
        <taxon>Endopterygota</taxon>
        <taxon>Diptera</taxon>
        <taxon>Brachycera</taxon>
        <taxon>Muscomorpha</taxon>
        <taxon>Hippoboscoidea</taxon>
        <taxon>Glossinidae</taxon>
        <taxon>Glossina</taxon>
    </lineage>
</organism>
<keyword evidence="2" id="KW-1185">Reference proteome</keyword>
<proteinExistence type="predicted"/>
<evidence type="ECO:0000313" key="1">
    <source>
        <dbReference type="EnsemblMetazoa" id="GAUT020318-PA"/>
    </source>
</evidence>
<dbReference type="Proteomes" id="UP000078200">
    <property type="component" value="Unassembled WGS sequence"/>
</dbReference>
<dbReference type="EnsemblMetazoa" id="GAUT020318-RA">
    <property type="protein sequence ID" value="GAUT020318-PA"/>
    <property type="gene ID" value="GAUT020318"/>
</dbReference>
<name>A0A1A9UZ07_GLOAU</name>
<evidence type="ECO:0000313" key="2">
    <source>
        <dbReference type="Proteomes" id="UP000078200"/>
    </source>
</evidence>
<reference evidence="1" key="1">
    <citation type="submission" date="2020-05" db="UniProtKB">
        <authorList>
            <consortium name="EnsemblMetazoa"/>
        </authorList>
    </citation>
    <scope>IDENTIFICATION</scope>
    <source>
        <strain evidence="1">TTRI</strain>
    </source>
</reference>
<dbReference type="AlphaFoldDB" id="A0A1A9UZ07"/>